<keyword evidence="2 5" id="KW-0812">Transmembrane</keyword>
<dbReference type="RefSeq" id="WP_205458876.1">
    <property type="nucleotide sequence ID" value="NZ_JAFHKK010000010.1"/>
</dbReference>
<gene>
    <name evidence="6" type="ORF">JWV37_06025</name>
</gene>
<protein>
    <recommendedName>
        <fullName evidence="8">Recombinase</fullName>
    </recommendedName>
</protein>
<dbReference type="Pfam" id="PF10136">
    <property type="entry name" value="SpecificRecomb"/>
    <property type="match status" value="1"/>
</dbReference>
<dbReference type="InterPro" id="IPR023271">
    <property type="entry name" value="Aquaporin-like"/>
</dbReference>
<feature type="transmembrane region" description="Helical" evidence="5">
    <location>
        <begin position="338"/>
        <end position="362"/>
    </location>
</feature>
<keyword evidence="7" id="KW-1185">Reference proteome</keyword>
<sequence length="664" mass="74460">MPKNFEKTRAIILDKNSSAVEKLSALITYIRPQDLEDIDGVRFAMRQVADHLITDQNLTLALSGAFHTWILNSRISTNLASLGILSDDGFGGEFAKRFYNKFLPAPPKGNDFKYLFATLFHKNTDHLWVRAIDTEIWIAFIGALLRHDTLVAKTKDHLFYEILYGVEILSIWIASEEFDENFIRLDHSLLKKDSAFIALQRDVSNLTRTLQDNTIKLEAVTEDFGHIEVLLEQCRDLVTSLKKKSINKGISVSLTYELERLDQIIDRTAEVLALVQTFGSEDFYTALVELFKEAVEKNSSRNSLREISNRSIKILAKSITNNTSEHGDHYITETKKEYIGMFFSAAGAGIIIALMALIKIFIGQTELSLGIQTVLASLNYGLGFVFIHLLGFTIATKQPAMTASTFAKAVEKGKNNKTNQLKLVKLVFQVSRSQFAAVAGNVSLALLVAFGFGVVVVSYYGAFLTPEEAYYYFHSSDPFPALLYAAIAGVWLFCSGIIAGYFDNRADYLDLKYRYMYHPLLIKITSKVFRERLATFLHENHGAIAGNFFFGILLGITPYFGHLMGVPLDIRHVAFSTANLGYAQLHLSASVWEFLLVLCFVLLIGLVNLTVSFALALRVSLRARDAHFGSFSGFLKLLFQEASARPLELFWPSKPEDETKKPTA</sequence>
<dbReference type="Gene3D" id="1.20.1080.10">
    <property type="entry name" value="Glycerol uptake facilitator protein"/>
    <property type="match status" value="1"/>
</dbReference>
<dbReference type="Proteomes" id="UP000703590">
    <property type="component" value="Unassembled WGS sequence"/>
</dbReference>
<evidence type="ECO:0000313" key="7">
    <source>
        <dbReference type="Proteomes" id="UP000703590"/>
    </source>
</evidence>
<evidence type="ECO:0000256" key="3">
    <source>
        <dbReference type="ARBA" id="ARBA00022989"/>
    </source>
</evidence>
<feature type="transmembrane region" description="Helical" evidence="5">
    <location>
        <begin position="594"/>
        <end position="617"/>
    </location>
</feature>
<evidence type="ECO:0000256" key="1">
    <source>
        <dbReference type="ARBA" id="ARBA00004141"/>
    </source>
</evidence>
<dbReference type="PIRSF" id="PIRSF015380">
    <property type="entry name" value="Site-sp_rcmb"/>
    <property type="match status" value="1"/>
</dbReference>
<dbReference type="InterPro" id="IPR011385">
    <property type="entry name" value="Site-sp_rcmbase"/>
</dbReference>
<name>A0ABS2WT29_9BACT</name>
<proteinExistence type="predicted"/>
<evidence type="ECO:0008006" key="8">
    <source>
        <dbReference type="Google" id="ProtNLM"/>
    </source>
</evidence>
<reference evidence="6" key="1">
    <citation type="submission" date="2021-02" db="EMBL/GenBank/DDBJ databases">
        <title>Sulfurospirillum tamanensis sp. nov.</title>
        <authorList>
            <person name="Frolova A."/>
            <person name="Merkel A."/>
            <person name="Slobodkin A."/>
        </authorList>
    </citation>
    <scope>NUCLEOTIDE SEQUENCE</scope>
    <source>
        <strain evidence="6">T05b</strain>
    </source>
</reference>
<keyword evidence="3 5" id="KW-1133">Transmembrane helix</keyword>
<feature type="transmembrane region" description="Helical" evidence="5">
    <location>
        <begin position="435"/>
        <end position="461"/>
    </location>
</feature>
<comment type="caution">
    <text evidence="6">The sequence shown here is derived from an EMBL/GenBank/DDBJ whole genome shotgun (WGS) entry which is preliminary data.</text>
</comment>
<evidence type="ECO:0000256" key="5">
    <source>
        <dbReference type="SAM" id="Phobius"/>
    </source>
</evidence>
<evidence type="ECO:0000256" key="4">
    <source>
        <dbReference type="ARBA" id="ARBA00023136"/>
    </source>
</evidence>
<comment type="subcellular location">
    <subcellularLocation>
        <location evidence="1">Membrane</location>
        <topology evidence="1">Multi-pass membrane protein</topology>
    </subcellularLocation>
</comment>
<evidence type="ECO:0000256" key="2">
    <source>
        <dbReference type="ARBA" id="ARBA00022692"/>
    </source>
</evidence>
<feature type="transmembrane region" description="Helical" evidence="5">
    <location>
        <begin position="542"/>
        <end position="561"/>
    </location>
</feature>
<keyword evidence="4 5" id="KW-0472">Membrane</keyword>
<accession>A0ABS2WT29</accession>
<reference evidence="6" key="2">
    <citation type="submission" date="2021-02" db="EMBL/GenBank/DDBJ databases">
        <authorList>
            <person name="Merkel A.Y."/>
        </authorList>
    </citation>
    <scope>NUCLEOTIDE SEQUENCE</scope>
    <source>
        <strain evidence="6">T05b</strain>
    </source>
</reference>
<dbReference type="EMBL" id="JAFHKK010000010">
    <property type="protein sequence ID" value="MBN2964329.1"/>
    <property type="molecule type" value="Genomic_DNA"/>
</dbReference>
<evidence type="ECO:0000313" key="6">
    <source>
        <dbReference type="EMBL" id="MBN2964329.1"/>
    </source>
</evidence>
<organism evidence="6 7">
    <name type="scientific">Sulfurospirillum tamanense</name>
    <dbReference type="NCBI Taxonomy" id="2813362"/>
    <lineage>
        <taxon>Bacteria</taxon>
        <taxon>Pseudomonadati</taxon>
        <taxon>Campylobacterota</taxon>
        <taxon>Epsilonproteobacteria</taxon>
        <taxon>Campylobacterales</taxon>
        <taxon>Sulfurospirillaceae</taxon>
        <taxon>Sulfurospirillum</taxon>
    </lineage>
</organism>
<feature type="transmembrane region" description="Helical" evidence="5">
    <location>
        <begin position="374"/>
        <end position="395"/>
    </location>
</feature>
<feature type="transmembrane region" description="Helical" evidence="5">
    <location>
        <begin position="481"/>
        <end position="502"/>
    </location>
</feature>